<dbReference type="InterPro" id="IPR036390">
    <property type="entry name" value="WH_DNA-bd_sf"/>
</dbReference>
<dbReference type="EMBL" id="CP031517">
    <property type="protein sequence ID" value="QOS41036.1"/>
    <property type="molecule type" value="Genomic_DNA"/>
</dbReference>
<gene>
    <name evidence="5" type="ORF">DYE49_11495</name>
    <name evidence="4" type="ORF">HNP77_001425</name>
</gene>
<feature type="domain" description="HipA-like C-terminal" evidence="3">
    <location>
        <begin position="176"/>
        <end position="307"/>
    </location>
</feature>
<reference evidence="4 6" key="2">
    <citation type="submission" date="2020-08" db="EMBL/GenBank/DDBJ databases">
        <title>Genomic Encyclopedia of Type Strains, Phase IV (KMG-IV): sequencing the most valuable type-strain genomes for metagenomic binning, comparative biology and taxonomic classification.</title>
        <authorList>
            <person name="Goeker M."/>
        </authorList>
    </citation>
    <scope>NUCLEOTIDE SEQUENCE [LARGE SCALE GENOMIC DNA]</scope>
    <source>
        <strain evidence="4 6">DSM 103679</strain>
    </source>
</reference>
<dbReference type="Gene3D" id="1.10.10.10">
    <property type="entry name" value="Winged helix-like DNA-binding domain superfamily/Winged helix DNA-binding domain"/>
    <property type="match status" value="1"/>
</dbReference>
<evidence type="ECO:0000256" key="2">
    <source>
        <dbReference type="ARBA" id="ARBA00022777"/>
    </source>
</evidence>
<dbReference type="Gene3D" id="1.10.1070.20">
    <property type="match status" value="1"/>
</dbReference>
<dbReference type="RefSeq" id="WP_184652491.1">
    <property type="nucleotide sequence ID" value="NZ_JACHFR010000002.1"/>
</dbReference>
<keyword evidence="1" id="KW-0808">Transferase</keyword>
<evidence type="ECO:0000313" key="4">
    <source>
        <dbReference type="EMBL" id="MBB5219056.1"/>
    </source>
</evidence>
<dbReference type="AlphaFoldDB" id="A0A840SGM0"/>
<evidence type="ECO:0000259" key="3">
    <source>
        <dbReference type="Pfam" id="PF07804"/>
    </source>
</evidence>
<reference evidence="5 7" key="1">
    <citation type="submission" date="2018-08" db="EMBL/GenBank/DDBJ databases">
        <title>The first complete genome of Treponema rectale (CHPAT), a commensal spirochete of the bovine rectum.</title>
        <authorList>
            <person name="Staton G.J."/>
            <person name="Clegg S.R."/>
            <person name="Carter S.D."/>
            <person name="Radford A.D."/>
            <person name="Darby A."/>
            <person name="Hall N."/>
            <person name="Birtles R.J."/>
            <person name="Evans N.J."/>
        </authorList>
    </citation>
    <scope>NUCLEOTIDE SEQUENCE [LARGE SCALE GENOMIC DNA]</scope>
    <source>
        <strain evidence="5 7">CHPA</strain>
    </source>
</reference>
<dbReference type="InterPro" id="IPR012893">
    <property type="entry name" value="HipA-like_C"/>
</dbReference>
<evidence type="ECO:0000256" key="1">
    <source>
        <dbReference type="ARBA" id="ARBA00022679"/>
    </source>
</evidence>
<proteinExistence type="predicted"/>
<keyword evidence="4" id="KW-0238">DNA-binding</keyword>
<sequence length="465" mass="53773">MEYILNKKNIPILRYSENKGYIEVLQVYNKEHLPVALFLNGKPSSDNLYALNEKMELFLDNRLIPSTRLHFKEALEELEIPSNYELAKKSWFLSLSDQYWICPVELKDKLFWEDINFFTNDYDPAIGLRLTSNSKSLNRNSSSYSPDNVTNGELSKRWFKKDGINYLEKAGTGTEQQEPLNEVLASEICRRLNIAYVPYYLTIRDDKYFCYCPDMIDESTELVPMDAVYQDLRLIDGKFYDYEELIKRCNEVKIPNAEADLLKIILVDYIMANIDRHSYNISFIRDSNTLQWKGIAPVYDTGKSMFLNLLDFEMNMISSGQIGAKPFYGTQSEQISRLPVSKIASAINLENLDGIDDWYTDFLKPLKRLSEEKKTALVKKLRERIEETKSILASYKTEAAGSKEKQSNADLVYSALKRNPKQTKEEVSKATGLSRATITRTYSELEKQGKICRVGSNKTGYWEVF</sequence>
<dbReference type="EMBL" id="JACHFR010000002">
    <property type="protein sequence ID" value="MBB5219056.1"/>
    <property type="molecule type" value="Genomic_DNA"/>
</dbReference>
<accession>A0A840SGM0</accession>
<dbReference type="SUPFAM" id="SSF46785">
    <property type="entry name" value="Winged helix' DNA-binding domain"/>
    <property type="match status" value="1"/>
</dbReference>
<dbReference type="InterPro" id="IPR036388">
    <property type="entry name" value="WH-like_DNA-bd_sf"/>
</dbReference>
<evidence type="ECO:0000313" key="6">
    <source>
        <dbReference type="Proteomes" id="UP000578697"/>
    </source>
</evidence>
<evidence type="ECO:0000313" key="7">
    <source>
        <dbReference type="Proteomes" id="UP000593591"/>
    </source>
</evidence>
<evidence type="ECO:0000313" key="5">
    <source>
        <dbReference type="EMBL" id="QOS41036.1"/>
    </source>
</evidence>
<dbReference type="Proteomes" id="UP000578697">
    <property type="component" value="Unassembled WGS sequence"/>
</dbReference>
<protein>
    <submittedName>
        <fullName evidence="4">DNA-binding transcriptional ArsR family regulator</fullName>
    </submittedName>
    <submittedName>
        <fullName evidence="5">Winged helix-turn-helix transcriptional regulator</fullName>
    </submittedName>
</protein>
<keyword evidence="2" id="KW-0418">Kinase</keyword>
<organism evidence="4 6">
    <name type="scientific">Treponema rectale</name>
    <dbReference type="NCBI Taxonomy" id="744512"/>
    <lineage>
        <taxon>Bacteria</taxon>
        <taxon>Pseudomonadati</taxon>
        <taxon>Spirochaetota</taxon>
        <taxon>Spirochaetia</taxon>
        <taxon>Spirochaetales</taxon>
        <taxon>Treponemataceae</taxon>
        <taxon>Treponema</taxon>
    </lineage>
</organism>
<dbReference type="Pfam" id="PF07804">
    <property type="entry name" value="HipA_C"/>
    <property type="match status" value="1"/>
</dbReference>
<dbReference type="Proteomes" id="UP000593591">
    <property type="component" value="Chromosome"/>
</dbReference>
<dbReference type="GO" id="GO:0003677">
    <property type="term" value="F:DNA binding"/>
    <property type="evidence" value="ECO:0007669"/>
    <property type="project" value="UniProtKB-KW"/>
</dbReference>
<name>A0A840SGM0_9SPIR</name>
<dbReference type="GO" id="GO:0016301">
    <property type="term" value="F:kinase activity"/>
    <property type="evidence" value="ECO:0007669"/>
    <property type="project" value="UniProtKB-KW"/>
</dbReference>
<keyword evidence="6" id="KW-1185">Reference proteome</keyword>
<dbReference type="Pfam" id="PF13412">
    <property type="entry name" value="HTH_24"/>
    <property type="match status" value="1"/>
</dbReference>
<dbReference type="KEGG" id="trc:DYE49_11495"/>